<evidence type="ECO:0000259" key="3">
    <source>
        <dbReference type="Pfam" id="PF00881"/>
    </source>
</evidence>
<dbReference type="SUPFAM" id="SSF55469">
    <property type="entry name" value="FMN-dependent nitroreductase-like"/>
    <property type="match status" value="1"/>
</dbReference>
<evidence type="ECO:0000256" key="2">
    <source>
        <dbReference type="ARBA" id="ARBA00023002"/>
    </source>
</evidence>
<organism evidence="4 5">
    <name type="scientific">Candidatus Scatomorpha intestinigallinarum</name>
    <dbReference type="NCBI Taxonomy" id="2840923"/>
    <lineage>
        <taxon>Bacteria</taxon>
        <taxon>Bacillati</taxon>
        <taxon>Bacillota</taxon>
        <taxon>Clostridia</taxon>
        <taxon>Eubacteriales</taxon>
        <taxon>Candidatus Scatomorpha</taxon>
    </lineage>
</organism>
<accession>A0A9D1DME0</accession>
<dbReference type="EMBL" id="DVHH01000183">
    <property type="protein sequence ID" value="HIR55453.1"/>
    <property type="molecule type" value="Genomic_DNA"/>
</dbReference>
<dbReference type="InterPro" id="IPR029479">
    <property type="entry name" value="Nitroreductase"/>
</dbReference>
<dbReference type="Proteomes" id="UP000824238">
    <property type="component" value="Unassembled WGS sequence"/>
</dbReference>
<evidence type="ECO:0000313" key="5">
    <source>
        <dbReference type="Proteomes" id="UP000824238"/>
    </source>
</evidence>
<dbReference type="AlphaFoldDB" id="A0A9D1DME0"/>
<dbReference type="Gene3D" id="3.40.109.10">
    <property type="entry name" value="NADH Oxidase"/>
    <property type="match status" value="1"/>
</dbReference>
<dbReference type="GO" id="GO:0016491">
    <property type="term" value="F:oxidoreductase activity"/>
    <property type="evidence" value="ECO:0007669"/>
    <property type="project" value="UniProtKB-KW"/>
</dbReference>
<proteinExistence type="inferred from homology"/>
<evidence type="ECO:0000256" key="1">
    <source>
        <dbReference type="ARBA" id="ARBA00007118"/>
    </source>
</evidence>
<comment type="caution">
    <text evidence="4">The sequence shown here is derived from an EMBL/GenBank/DDBJ whole genome shotgun (WGS) entry which is preliminary data.</text>
</comment>
<dbReference type="PANTHER" id="PTHR43673:SF10">
    <property type="entry name" value="NADH DEHYDROGENASE_NAD(P)H NITROREDUCTASE XCC3605-RELATED"/>
    <property type="match status" value="1"/>
</dbReference>
<keyword evidence="2" id="KW-0560">Oxidoreductase</keyword>
<protein>
    <submittedName>
        <fullName evidence="4">Nitroreductase family protein</fullName>
    </submittedName>
</protein>
<comment type="similarity">
    <text evidence="1">Belongs to the nitroreductase family.</text>
</comment>
<dbReference type="PANTHER" id="PTHR43673">
    <property type="entry name" value="NAD(P)H NITROREDUCTASE YDGI-RELATED"/>
    <property type="match status" value="1"/>
</dbReference>
<feature type="domain" description="Nitroreductase" evidence="3">
    <location>
        <begin position="9"/>
        <end position="153"/>
    </location>
</feature>
<name>A0A9D1DME0_9FIRM</name>
<sequence length="174" mass="18842">MNEAMINLLTRRSVRKYKKEQISDSELQAVLGAGTYAPTARGAQSPLIVAVQNAQDIALMSRLNASVWGKADFDPFFGAPTVVVVFAEAGNPNGVQDASLVMGNMLNAAHAMGLGSCWINRAREVFEMPEGRALLEKWGVEGDWVGVGNCILGYADGPEPQPIARKEGYYRIIK</sequence>
<dbReference type="Pfam" id="PF00881">
    <property type="entry name" value="Nitroreductase"/>
    <property type="match status" value="1"/>
</dbReference>
<dbReference type="InterPro" id="IPR000415">
    <property type="entry name" value="Nitroreductase-like"/>
</dbReference>
<evidence type="ECO:0000313" key="4">
    <source>
        <dbReference type="EMBL" id="HIR55453.1"/>
    </source>
</evidence>
<reference evidence="4" key="1">
    <citation type="submission" date="2020-10" db="EMBL/GenBank/DDBJ databases">
        <authorList>
            <person name="Gilroy R."/>
        </authorList>
    </citation>
    <scope>NUCLEOTIDE SEQUENCE</scope>
    <source>
        <strain evidence="4">ChiGjej3B3-7149</strain>
    </source>
</reference>
<gene>
    <name evidence="4" type="ORF">IAD36_07675</name>
</gene>
<reference evidence="4" key="2">
    <citation type="journal article" date="2021" name="PeerJ">
        <title>Extensive microbial diversity within the chicken gut microbiome revealed by metagenomics and culture.</title>
        <authorList>
            <person name="Gilroy R."/>
            <person name="Ravi A."/>
            <person name="Getino M."/>
            <person name="Pursley I."/>
            <person name="Horton D.L."/>
            <person name="Alikhan N.F."/>
            <person name="Baker D."/>
            <person name="Gharbi K."/>
            <person name="Hall N."/>
            <person name="Watson M."/>
            <person name="Adriaenssens E.M."/>
            <person name="Foster-Nyarko E."/>
            <person name="Jarju S."/>
            <person name="Secka A."/>
            <person name="Antonio M."/>
            <person name="Oren A."/>
            <person name="Chaudhuri R.R."/>
            <person name="La Ragione R."/>
            <person name="Hildebrand F."/>
            <person name="Pallen M.J."/>
        </authorList>
    </citation>
    <scope>NUCLEOTIDE SEQUENCE</scope>
    <source>
        <strain evidence="4">ChiGjej3B3-7149</strain>
    </source>
</reference>